<organism evidence="1 2">
    <name type="scientific">Anopheles atroparvus</name>
    <name type="common">European mosquito</name>
    <dbReference type="NCBI Taxonomy" id="41427"/>
    <lineage>
        <taxon>Eukaryota</taxon>
        <taxon>Metazoa</taxon>
        <taxon>Ecdysozoa</taxon>
        <taxon>Arthropoda</taxon>
        <taxon>Hexapoda</taxon>
        <taxon>Insecta</taxon>
        <taxon>Pterygota</taxon>
        <taxon>Neoptera</taxon>
        <taxon>Endopterygota</taxon>
        <taxon>Diptera</taxon>
        <taxon>Nematocera</taxon>
        <taxon>Culicoidea</taxon>
        <taxon>Culicidae</taxon>
        <taxon>Anophelinae</taxon>
        <taxon>Anopheles</taxon>
    </lineage>
</organism>
<proteinExistence type="predicted"/>
<evidence type="ECO:0000313" key="2">
    <source>
        <dbReference type="Proteomes" id="UP000075880"/>
    </source>
</evidence>
<protein>
    <submittedName>
        <fullName evidence="1">Uncharacterized protein</fullName>
    </submittedName>
</protein>
<dbReference type="Proteomes" id="UP000075880">
    <property type="component" value="Unassembled WGS sequence"/>
</dbReference>
<name>A0AAG5D4B7_ANOAO</name>
<keyword evidence="2" id="KW-1185">Reference proteome</keyword>
<dbReference type="AlphaFoldDB" id="A0AAG5D4B7"/>
<accession>A0AAG5D4B7</accession>
<sequence length="111" mass="12690">MDIKMHPYTDTHPFIHLIGTELHVLDCMVQVRRRGPGRAEGKRGLVRRIAHFTPLPDAGQLLLDVLRRLTPAPGARYCKYACGMRLPAMWKEGKCSEKCILSMKDFNMKLN</sequence>
<evidence type="ECO:0000313" key="1">
    <source>
        <dbReference type="EnsemblMetazoa" id="ENSAATROPP005468"/>
    </source>
</evidence>
<reference evidence="1" key="1">
    <citation type="submission" date="2024-04" db="UniProtKB">
        <authorList>
            <consortium name="EnsemblMetazoa"/>
        </authorList>
    </citation>
    <scope>IDENTIFICATION</scope>
    <source>
        <strain evidence="1">EBRO</strain>
    </source>
</reference>
<dbReference type="EnsemblMetazoa" id="ENSAATROPT005995">
    <property type="protein sequence ID" value="ENSAATROPP005468"/>
    <property type="gene ID" value="ENSAATROPG004850"/>
</dbReference>